<feature type="domain" description="RNase H type-1" evidence="1">
    <location>
        <begin position="1"/>
        <end position="61"/>
    </location>
</feature>
<proteinExistence type="predicted"/>
<dbReference type="SUPFAM" id="SSF53098">
    <property type="entry name" value="Ribonuclease H-like"/>
    <property type="match status" value="1"/>
</dbReference>
<dbReference type="InterPro" id="IPR002156">
    <property type="entry name" value="RNaseH_domain"/>
</dbReference>
<evidence type="ECO:0000313" key="2">
    <source>
        <dbReference type="EMBL" id="GBM59632.1"/>
    </source>
</evidence>
<organism evidence="3 4">
    <name type="scientific">Araneus ventricosus</name>
    <name type="common">Orbweaver spider</name>
    <name type="synonym">Epeira ventricosa</name>
    <dbReference type="NCBI Taxonomy" id="182803"/>
    <lineage>
        <taxon>Eukaryota</taxon>
        <taxon>Metazoa</taxon>
        <taxon>Ecdysozoa</taxon>
        <taxon>Arthropoda</taxon>
        <taxon>Chelicerata</taxon>
        <taxon>Arachnida</taxon>
        <taxon>Araneae</taxon>
        <taxon>Araneomorphae</taxon>
        <taxon>Entelegynae</taxon>
        <taxon>Araneoidea</taxon>
        <taxon>Araneidae</taxon>
        <taxon>Araneus</taxon>
    </lineage>
</organism>
<dbReference type="Gene3D" id="3.30.420.10">
    <property type="entry name" value="Ribonuclease H-like superfamily/Ribonuclease H"/>
    <property type="match status" value="1"/>
</dbReference>
<protein>
    <recommendedName>
        <fullName evidence="1">RNase H type-1 domain-containing protein</fullName>
    </recommendedName>
</protein>
<evidence type="ECO:0000313" key="4">
    <source>
        <dbReference type="Proteomes" id="UP000499080"/>
    </source>
</evidence>
<dbReference type="OrthoDB" id="6375235at2759"/>
<evidence type="ECO:0000313" key="3">
    <source>
        <dbReference type="EMBL" id="GBM59639.1"/>
    </source>
</evidence>
<dbReference type="Proteomes" id="UP000499080">
    <property type="component" value="Unassembled WGS sequence"/>
</dbReference>
<dbReference type="EMBL" id="BGPR01256890">
    <property type="protein sequence ID" value="GBM59632.1"/>
    <property type="molecule type" value="Genomic_DNA"/>
</dbReference>
<reference evidence="3 4" key="1">
    <citation type="journal article" date="2019" name="Sci. Rep.">
        <title>Orb-weaving spider Araneus ventricosus genome elucidates the spidroin gene catalogue.</title>
        <authorList>
            <person name="Kono N."/>
            <person name="Nakamura H."/>
            <person name="Ohtoshi R."/>
            <person name="Moran D.A.P."/>
            <person name="Shinohara A."/>
            <person name="Yoshida Y."/>
            <person name="Fujiwara M."/>
            <person name="Mori M."/>
            <person name="Tomita M."/>
            <person name="Arakawa K."/>
        </authorList>
    </citation>
    <scope>NUCLEOTIDE SEQUENCE [LARGE SCALE GENOMIC DNA]</scope>
</reference>
<dbReference type="PROSITE" id="PS50879">
    <property type="entry name" value="RNASE_H_1"/>
    <property type="match status" value="1"/>
</dbReference>
<dbReference type="GO" id="GO:0003676">
    <property type="term" value="F:nucleic acid binding"/>
    <property type="evidence" value="ECO:0007669"/>
    <property type="project" value="InterPro"/>
</dbReference>
<dbReference type="EMBL" id="BGPR01256892">
    <property type="protein sequence ID" value="GBM59639.1"/>
    <property type="molecule type" value="Genomic_DNA"/>
</dbReference>
<dbReference type="InterPro" id="IPR036397">
    <property type="entry name" value="RNaseH_sf"/>
</dbReference>
<evidence type="ECO:0000259" key="1">
    <source>
        <dbReference type="PROSITE" id="PS50879"/>
    </source>
</evidence>
<sequence length="284" mass="32961">MSALETLPHYDIQMHPVALKILSILHFLRKEGFNIIFCWVPSHVGISGNEIADSVAKFASFLSQDIPYSDVKKSFVSHLHTTWQNNWDLQMNNKLHFVKHFIDMWPVLPIRELDVKLTRLRIGHTRFTHKHLMFGERIPVCPTCHTDFTINHILIECPSFKSHREYHFNSPSLTLQDLRSIHLDPVIHINNVVIPVVDDIRFLGVSFDRKVTFLPHILHLRKKCERSLNILKVLSRTSWGADRTSLLRIYQAVIFSGIDYGCMVYGSARPTVLKRLDTNHHSAF</sequence>
<dbReference type="InterPro" id="IPR012337">
    <property type="entry name" value="RNaseH-like_sf"/>
</dbReference>
<comment type="caution">
    <text evidence="3">The sequence shown here is derived from an EMBL/GenBank/DDBJ whole genome shotgun (WGS) entry which is preliminary data.</text>
</comment>
<keyword evidence="4" id="KW-1185">Reference proteome</keyword>
<dbReference type="GO" id="GO:0004523">
    <property type="term" value="F:RNA-DNA hybrid ribonuclease activity"/>
    <property type="evidence" value="ECO:0007669"/>
    <property type="project" value="InterPro"/>
</dbReference>
<gene>
    <name evidence="2" type="ORF">AVEN_102918_1</name>
    <name evidence="3" type="ORF">AVEN_192377_1</name>
</gene>
<name>A0A4Y2H392_ARAVE</name>
<dbReference type="AlphaFoldDB" id="A0A4Y2H392"/>
<accession>A0A4Y2H392</accession>